<dbReference type="EMBL" id="AOGZ02000020">
    <property type="protein sequence ID" value="EOQ94791.1"/>
    <property type="molecule type" value="Genomic_DNA"/>
</dbReference>
<sequence length="37" mass="4070">MTKKNLLTFFLSTNVMTTFSFTILSTDSFASLSSACL</sequence>
<dbReference type="Proteomes" id="UP000013984">
    <property type="component" value="Unassembled WGS sequence"/>
</dbReference>
<comment type="caution">
    <text evidence="1">The sequence shown here is derived from an EMBL/GenBank/DDBJ whole genome shotgun (WGS) entry which is preliminary data.</text>
</comment>
<evidence type="ECO:0000313" key="1">
    <source>
        <dbReference type="EMBL" id="EOQ94791.1"/>
    </source>
</evidence>
<gene>
    <name evidence="1" type="ORF">LEP1GSC195_1385</name>
</gene>
<name>R8ZXV9_9LEPT</name>
<reference evidence="1" key="1">
    <citation type="submission" date="2013-04" db="EMBL/GenBank/DDBJ databases">
        <authorList>
            <person name="Harkins D.M."/>
            <person name="Durkin A.S."/>
            <person name="Brinkac L.M."/>
            <person name="Haft D.H."/>
            <person name="Selengut J.D."/>
            <person name="Sanka R."/>
            <person name="DePew J."/>
            <person name="Purushe J."/>
            <person name="Galloway R.L."/>
            <person name="Vinetz J.M."/>
            <person name="Sutton G.G."/>
            <person name="Nierman W.C."/>
            <person name="Fouts D.E."/>
        </authorList>
    </citation>
    <scope>NUCLEOTIDE SEQUENCE [LARGE SCALE GENOMIC DNA]</scope>
    <source>
        <strain evidence="1">CDC</strain>
    </source>
</reference>
<dbReference type="AlphaFoldDB" id="R8ZXV9"/>
<keyword evidence="2" id="KW-1185">Reference proteome</keyword>
<protein>
    <submittedName>
        <fullName evidence="1">Uncharacterized protein</fullName>
    </submittedName>
</protein>
<proteinExistence type="predicted"/>
<accession>R8ZXV9</accession>
<organism evidence="1 2">
    <name type="scientific">Leptospira wolbachii serovar Codice str. CDC</name>
    <dbReference type="NCBI Taxonomy" id="1218599"/>
    <lineage>
        <taxon>Bacteria</taxon>
        <taxon>Pseudomonadati</taxon>
        <taxon>Spirochaetota</taxon>
        <taxon>Spirochaetia</taxon>
        <taxon>Leptospirales</taxon>
        <taxon>Leptospiraceae</taxon>
        <taxon>Leptospira</taxon>
    </lineage>
</organism>
<evidence type="ECO:0000313" key="2">
    <source>
        <dbReference type="Proteomes" id="UP000013984"/>
    </source>
</evidence>